<protein>
    <submittedName>
        <fullName evidence="2">Uncharacterized protein</fullName>
    </submittedName>
</protein>
<accession>A0A915HNE7</accession>
<proteinExistence type="predicted"/>
<dbReference type="Proteomes" id="UP000887565">
    <property type="component" value="Unplaced"/>
</dbReference>
<reference evidence="2" key="1">
    <citation type="submission" date="2022-11" db="UniProtKB">
        <authorList>
            <consortium name="WormBaseParasite"/>
        </authorList>
    </citation>
    <scope>IDENTIFICATION</scope>
</reference>
<sequence>MIFLRKECRSDTHPINSIKYPLGNCSCKHLASILSLSELFRIRDISRMIKFDKGFIMLNGLFANFHTYNVEGLRHAELYKNYIGDNAY</sequence>
<name>A0A915HNE7_ROMCU</name>
<dbReference type="WBParaSite" id="nRc.2.0.1.t03229-RA">
    <property type="protein sequence ID" value="nRc.2.0.1.t03229-RA"/>
    <property type="gene ID" value="nRc.2.0.1.g03229"/>
</dbReference>
<evidence type="ECO:0000313" key="2">
    <source>
        <dbReference type="WBParaSite" id="nRc.2.0.1.t03229-RA"/>
    </source>
</evidence>
<evidence type="ECO:0000313" key="1">
    <source>
        <dbReference type="Proteomes" id="UP000887565"/>
    </source>
</evidence>
<keyword evidence="1" id="KW-1185">Reference proteome</keyword>
<organism evidence="1 2">
    <name type="scientific">Romanomermis culicivorax</name>
    <name type="common">Nematode worm</name>
    <dbReference type="NCBI Taxonomy" id="13658"/>
    <lineage>
        <taxon>Eukaryota</taxon>
        <taxon>Metazoa</taxon>
        <taxon>Ecdysozoa</taxon>
        <taxon>Nematoda</taxon>
        <taxon>Enoplea</taxon>
        <taxon>Dorylaimia</taxon>
        <taxon>Mermithida</taxon>
        <taxon>Mermithoidea</taxon>
        <taxon>Mermithidae</taxon>
        <taxon>Romanomermis</taxon>
    </lineage>
</organism>
<dbReference type="AlphaFoldDB" id="A0A915HNE7"/>